<dbReference type="AlphaFoldDB" id="A0A915KLH8"/>
<dbReference type="WBParaSite" id="nRc.2.0.1.t38883-RA">
    <property type="protein sequence ID" value="nRc.2.0.1.t38883-RA"/>
    <property type="gene ID" value="nRc.2.0.1.g38883"/>
</dbReference>
<reference evidence="2" key="1">
    <citation type="submission" date="2022-11" db="UniProtKB">
        <authorList>
            <consortium name="WormBaseParasite"/>
        </authorList>
    </citation>
    <scope>IDENTIFICATION</scope>
</reference>
<protein>
    <submittedName>
        <fullName evidence="2">Uncharacterized protein</fullName>
    </submittedName>
</protein>
<accession>A0A915KLH8</accession>
<organism evidence="1 2">
    <name type="scientific">Romanomermis culicivorax</name>
    <name type="common">Nematode worm</name>
    <dbReference type="NCBI Taxonomy" id="13658"/>
    <lineage>
        <taxon>Eukaryota</taxon>
        <taxon>Metazoa</taxon>
        <taxon>Ecdysozoa</taxon>
        <taxon>Nematoda</taxon>
        <taxon>Enoplea</taxon>
        <taxon>Dorylaimia</taxon>
        <taxon>Mermithida</taxon>
        <taxon>Mermithoidea</taxon>
        <taxon>Mermithidae</taxon>
        <taxon>Romanomermis</taxon>
    </lineage>
</organism>
<proteinExistence type="predicted"/>
<evidence type="ECO:0000313" key="2">
    <source>
        <dbReference type="WBParaSite" id="nRc.2.0.1.t38883-RA"/>
    </source>
</evidence>
<evidence type="ECO:0000313" key="1">
    <source>
        <dbReference type="Proteomes" id="UP000887565"/>
    </source>
</evidence>
<sequence>MAAVTPIGQHLKIVAAVGRRLRRRFAAAIQTSKKSIKQDQLIESSTKKCSNENKCLNDRQICNYYEE</sequence>
<dbReference type="Proteomes" id="UP000887565">
    <property type="component" value="Unplaced"/>
</dbReference>
<name>A0A915KLH8_ROMCU</name>
<keyword evidence="1" id="KW-1185">Reference proteome</keyword>